<dbReference type="Proteomes" id="UP000241788">
    <property type="component" value="Unassembled WGS sequence"/>
</dbReference>
<dbReference type="EMBL" id="FTLW01000002">
    <property type="protein sequence ID" value="SIQ32962.1"/>
    <property type="molecule type" value="Genomic_DNA"/>
</dbReference>
<organism evidence="3 4">
    <name type="scientific">Solilutibacter tolerans</name>
    <dbReference type="NCBI Taxonomy" id="1604334"/>
    <lineage>
        <taxon>Bacteria</taxon>
        <taxon>Pseudomonadati</taxon>
        <taxon>Pseudomonadota</taxon>
        <taxon>Gammaproteobacteria</taxon>
        <taxon>Lysobacterales</taxon>
        <taxon>Lysobacteraceae</taxon>
        <taxon>Solilutibacter</taxon>
    </lineage>
</organism>
<evidence type="ECO:0000313" key="4">
    <source>
        <dbReference type="Proteomes" id="UP000241788"/>
    </source>
</evidence>
<proteinExistence type="predicted"/>
<dbReference type="AlphaFoldDB" id="A0A1N6RW69"/>
<sequence length="311" mass="33257">MKRCALVFAVSLALTACQPTTIDTSSNPAQTPATPAAVTAAQAAPFQVKTFSPGKNAIFQVASNLVVGANEVLLVDAQFAANDAQRLVEEIRATGKPLKTIFISHGDPDFYFGLDTVLAAFPEARVIATPATVAHIRESAEAKLAYWRPILDKQAPARVVTPEVFEGKTLNFDGGNIDIFNLEGPTPDRTVLWVPAIRTVLGGVPVMAGEHVWMADTQTPQSHTDWLALLDGIAALKPERVVPGHFAEGAKQDLDAVRFTGDYIRAFDEETPKAADAKALIAAMKQRYPGLAGEGSLDISAKVAKGEMKWP</sequence>
<dbReference type="InterPro" id="IPR001279">
    <property type="entry name" value="Metallo-B-lactamas"/>
</dbReference>
<reference evidence="4" key="1">
    <citation type="submission" date="2017-01" db="EMBL/GenBank/DDBJ databases">
        <authorList>
            <person name="Varghese N."/>
            <person name="Submissions S."/>
        </authorList>
    </citation>
    <scope>NUCLEOTIDE SEQUENCE [LARGE SCALE GENOMIC DNA]</scope>
    <source>
        <strain evidence="4">UM1</strain>
    </source>
</reference>
<dbReference type="SUPFAM" id="SSF56281">
    <property type="entry name" value="Metallo-hydrolase/oxidoreductase"/>
    <property type="match status" value="1"/>
</dbReference>
<gene>
    <name evidence="3" type="ORF">SAMN05421546_1109</name>
</gene>
<evidence type="ECO:0000313" key="3">
    <source>
        <dbReference type="EMBL" id="SIQ32962.1"/>
    </source>
</evidence>
<dbReference type="PROSITE" id="PS51257">
    <property type="entry name" value="PROKAR_LIPOPROTEIN"/>
    <property type="match status" value="1"/>
</dbReference>
<dbReference type="SMART" id="SM00849">
    <property type="entry name" value="Lactamase_B"/>
    <property type="match status" value="1"/>
</dbReference>
<dbReference type="Gene3D" id="3.60.15.10">
    <property type="entry name" value="Ribonuclease Z/Hydroxyacylglutathione hydrolase-like"/>
    <property type="match status" value="1"/>
</dbReference>
<name>A0A1N6RW69_9GAMM</name>
<protein>
    <submittedName>
        <fullName evidence="3">Glyoxylase, beta-lactamase superfamily II</fullName>
    </submittedName>
</protein>
<dbReference type="Pfam" id="PF00753">
    <property type="entry name" value="Lactamase_B"/>
    <property type="match status" value="1"/>
</dbReference>
<dbReference type="OrthoDB" id="8441428at2"/>
<feature type="chain" id="PRO_5012703903" evidence="1">
    <location>
        <begin position="23"/>
        <end position="311"/>
    </location>
</feature>
<dbReference type="PANTHER" id="PTHR42951">
    <property type="entry name" value="METALLO-BETA-LACTAMASE DOMAIN-CONTAINING"/>
    <property type="match status" value="1"/>
</dbReference>
<accession>A0A1N6RW69</accession>
<dbReference type="STRING" id="1604334.SAMN05421546_1109"/>
<dbReference type="PANTHER" id="PTHR42951:SF14">
    <property type="entry name" value="METALLO-BETA-LACTAMASE SUPERFAMILY PROTEIN"/>
    <property type="match status" value="1"/>
</dbReference>
<evidence type="ECO:0000259" key="2">
    <source>
        <dbReference type="SMART" id="SM00849"/>
    </source>
</evidence>
<keyword evidence="1" id="KW-0732">Signal</keyword>
<dbReference type="InterPro" id="IPR036866">
    <property type="entry name" value="RibonucZ/Hydroxyglut_hydro"/>
</dbReference>
<dbReference type="InterPro" id="IPR050855">
    <property type="entry name" value="NDM-1-like"/>
</dbReference>
<dbReference type="CDD" id="cd07739">
    <property type="entry name" value="metallo-hydrolase-like_MBL-fold"/>
    <property type="match status" value="1"/>
</dbReference>
<keyword evidence="4" id="KW-1185">Reference proteome</keyword>
<feature type="domain" description="Metallo-beta-lactamase" evidence="2">
    <location>
        <begin position="60"/>
        <end position="245"/>
    </location>
</feature>
<evidence type="ECO:0000256" key="1">
    <source>
        <dbReference type="SAM" id="SignalP"/>
    </source>
</evidence>
<feature type="signal peptide" evidence="1">
    <location>
        <begin position="1"/>
        <end position="22"/>
    </location>
</feature>
<dbReference type="RefSeq" id="WP_076586059.1">
    <property type="nucleotide sequence ID" value="NZ_FTLW01000002.1"/>
</dbReference>